<reference evidence="10 11" key="1">
    <citation type="submission" date="2024-07" db="EMBL/GenBank/DDBJ databases">
        <title>Section-level genome sequencing and comparative genomics of Aspergillus sections Usti and Cavernicolus.</title>
        <authorList>
            <consortium name="Lawrence Berkeley National Laboratory"/>
            <person name="Nybo J.L."/>
            <person name="Vesth T.C."/>
            <person name="Theobald S."/>
            <person name="Frisvad J.C."/>
            <person name="Larsen T.O."/>
            <person name="Kjaerboelling I."/>
            <person name="Rothschild-Mancinelli K."/>
            <person name="Lyhne E.K."/>
            <person name="Kogle M.E."/>
            <person name="Barry K."/>
            <person name="Clum A."/>
            <person name="Na H."/>
            <person name="Ledsgaard L."/>
            <person name="Lin J."/>
            <person name="Lipzen A."/>
            <person name="Kuo A."/>
            <person name="Riley R."/>
            <person name="Mondo S."/>
            <person name="Labutti K."/>
            <person name="Haridas S."/>
            <person name="Pangalinan J."/>
            <person name="Salamov A.A."/>
            <person name="Simmons B.A."/>
            <person name="Magnuson J.K."/>
            <person name="Chen J."/>
            <person name="Drula E."/>
            <person name="Henrissat B."/>
            <person name="Wiebenga A."/>
            <person name="Lubbers R.J."/>
            <person name="Gomes A.C."/>
            <person name="Makela M.R."/>
            <person name="Stajich J."/>
            <person name="Grigoriev I.V."/>
            <person name="Mortensen U.H."/>
            <person name="De Vries R.P."/>
            <person name="Baker S.E."/>
            <person name="Andersen M.R."/>
        </authorList>
    </citation>
    <scope>NUCLEOTIDE SEQUENCE [LARGE SCALE GENOMIC DNA]</scope>
    <source>
        <strain evidence="10 11">CBS 588.65</strain>
    </source>
</reference>
<feature type="transmembrane region" description="Helical" evidence="8">
    <location>
        <begin position="117"/>
        <end position="135"/>
    </location>
</feature>
<keyword evidence="11" id="KW-1185">Reference proteome</keyword>
<dbReference type="EMBL" id="JBFXLT010000116">
    <property type="protein sequence ID" value="KAL2808271.1"/>
    <property type="molecule type" value="Genomic_DNA"/>
</dbReference>
<feature type="transmembrane region" description="Helical" evidence="8">
    <location>
        <begin position="284"/>
        <end position="303"/>
    </location>
</feature>
<evidence type="ECO:0000259" key="9">
    <source>
        <dbReference type="PROSITE" id="PS50850"/>
    </source>
</evidence>
<feature type="transmembrane region" description="Helical" evidence="8">
    <location>
        <begin position="86"/>
        <end position="105"/>
    </location>
</feature>
<feature type="transmembrane region" description="Helical" evidence="8">
    <location>
        <begin position="338"/>
        <end position="360"/>
    </location>
</feature>
<feature type="transmembrane region" description="Helical" evidence="8">
    <location>
        <begin position="173"/>
        <end position="193"/>
    </location>
</feature>
<feature type="transmembrane region" description="Helical" evidence="8">
    <location>
        <begin position="410"/>
        <end position="430"/>
    </location>
</feature>
<dbReference type="Gene3D" id="1.20.1250.20">
    <property type="entry name" value="MFS general substrate transporter like domains"/>
    <property type="match status" value="2"/>
</dbReference>
<evidence type="ECO:0000313" key="11">
    <source>
        <dbReference type="Proteomes" id="UP001610334"/>
    </source>
</evidence>
<organism evidence="10 11">
    <name type="scientific">Aspergillus granulosus</name>
    <dbReference type="NCBI Taxonomy" id="176169"/>
    <lineage>
        <taxon>Eukaryota</taxon>
        <taxon>Fungi</taxon>
        <taxon>Dikarya</taxon>
        <taxon>Ascomycota</taxon>
        <taxon>Pezizomycotina</taxon>
        <taxon>Eurotiomycetes</taxon>
        <taxon>Eurotiomycetidae</taxon>
        <taxon>Eurotiales</taxon>
        <taxon>Aspergillaceae</taxon>
        <taxon>Aspergillus</taxon>
        <taxon>Aspergillus subgen. Nidulantes</taxon>
    </lineage>
</organism>
<feature type="transmembrane region" description="Helical" evidence="8">
    <location>
        <begin position="250"/>
        <end position="272"/>
    </location>
</feature>
<gene>
    <name evidence="10" type="ORF">BJX63DRAFT_439501</name>
</gene>
<evidence type="ECO:0000256" key="1">
    <source>
        <dbReference type="ARBA" id="ARBA00004141"/>
    </source>
</evidence>
<accession>A0ABR4GYN1</accession>
<dbReference type="Pfam" id="PF07690">
    <property type="entry name" value="MFS_1"/>
    <property type="match status" value="1"/>
</dbReference>
<evidence type="ECO:0000256" key="6">
    <source>
        <dbReference type="ARBA" id="ARBA00023136"/>
    </source>
</evidence>
<evidence type="ECO:0000256" key="8">
    <source>
        <dbReference type="SAM" id="Phobius"/>
    </source>
</evidence>
<keyword evidence="6 8" id="KW-0472">Membrane</keyword>
<evidence type="ECO:0000256" key="7">
    <source>
        <dbReference type="SAM" id="MobiDB-lite"/>
    </source>
</evidence>
<feature type="transmembrane region" description="Helical" evidence="8">
    <location>
        <begin position="205"/>
        <end position="229"/>
    </location>
</feature>
<dbReference type="InterPro" id="IPR050327">
    <property type="entry name" value="Proton-linked_MCT"/>
</dbReference>
<dbReference type="SUPFAM" id="SSF103473">
    <property type="entry name" value="MFS general substrate transporter"/>
    <property type="match status" value="1"/>
</dbReference>
<evidence type="ECO:0000313" key="10">
    <source>
        <dbReference type="EMBL" id="KAL2808271.1"/>
    </source>
</evidence>
<dbReference type="InterPro" id="IPR036259">
    <property type="entry name" value="MFS_trans_sf"/>
</dbReference>
<feature type="transmembrane region" description="Helical" evidence="8">
    <location>
        <begin position="46"/>
        <end position="74"/>
    </location>
</feature>
<comment type="subcellular location">
    <subcellularLocation>
        <location evidence="1">Membrane</location>
        <topology evidence="1">Multi-pass membrane protein</topology>
    </subcellularLocation>
</comment>
<feature type="domain" description="Major facilitator superfamily (MFS) profile" evidence="9">
    <location>
        <begin position="45"/>
        <end position="432"/>
    </location>
</feature>
<feature type="transmembrane region" description="Helical" evidence="8">
    <location>
        <begin position="381"/>
        <end position="398"/>
    </location>
</feature>
<sequence>MAKSRARSCSWEQQPPEKPDTDIPIETPIIQEQITHSDFPEGGQQAWLVVFGAWCALFCTFGLVTCIGVFLEYYNNGPLANYTTSQISWITSVQVFLLVGSSILWGRLYDSYGPRWLLLLGTPLYCLGLMMTSLSQQYYQFFLSQAILSSIGSGAIFNASLTSTTTWFYKKRGTIFGIVNSGSSLAGVVLPIMMTRLFESIQFAWTLRVLGFMFLGLCGIACATIKTRLPPNRRPISVKDYILPLRDLKMVLTVLGGFLYFWGMFLPLNYIIIQAQENGVLPTLVPYLLPIINAVSLIGRLLMGVAADSFGHFNCIIIITAMSGIITLALWVPGNASTAAVLIYAVCFGFVSGGFVTLFPSSVTQISNFEEIGTRLGIAQLMNSLGALTGSPLGGALIRSHNGGTDFLGLQIFCGVTMVASAVAFGAARYTQVGMQIVKV</sequence>
<feature type="region of interest" description="Disordered" evidence="7">
    <location>
        <begin position="1"/>
        <end position="23"/>
    </location>
</feature>
<dbReference type="PANTHER" id="PTHR11360">
    <property type="entry name" value="MONOCARBOXYLATE TRANSPORTER"/>
    <property type="match status" value="1"/>
</dbReference>
<evidence type="ECO:0000256" key="2">
    <source>
        <dbReference type="ARBA" id="ARBA00006727"/>
    </source>
</evidence>
<protein>
    <submittedName>
        <fullName evidence="10">Major facilitator superfamily domain-containing protein</fullName>
    </submittedName>
</protein>
<evidence type="ECO:0000256" key="3">
    <source>
        <dbReference type="ARBA" id="ARBA00022448"/>
    </source>
</evidence>
<dbReference type="PANTHER" id="PTHR11360:SF224">
    <property type="entry name" value="MAJOR FACILITATOR SUPERFAMILY (MFS) PROFILE DOMAIN-CONTAINING PROTEIN-RELATED"/>
    <property type="match status" value="1"/>
</dbReference>
<evidence type="ECO:0000256" key="5">
    <source>
        <dbReference type="ARBA" id="ARBA00022989"/>
    </source>
</evidence>
<dbReference type="Proteomes" id="UP001610334">
    <property type="component" value="Unassembled WGS sequence"/>
</dbReference>
<dbReference type="PROSITE" id="PS50850">
    <property type="entry name" value="MFS"/>
    <property type="match status" value="1"/>
</dbReference>
<keyword evidence="5 8" id="KW-1133">Transmembrane helix</keyword>
<dbReference type="InterPro" id="IPR020846">
    <property type="entry name" value="MFS_dom"/>
</dbReference>
<proteinExistence type="inferred from homology"/>
<name>A0ABR4GYN1_9EURO</name>
<comment type="caution">
    <text evidence="10">The sequence shown here is derived from an EMBL/GenBank/DDBJ whole genome shotgun (WGS) entry which is preliminary data.</text>
</comment>
<keyword evidence="3" id="KW-0813">Transport</keyword>
<keyword evidence="4 8" id="KW-0812">Transmembrane</keyword>
<comment type="similarity">
    <text evidence="2">Belongs to the major facilitator superfamily. Monocarboxylate porter (TC 2.A.1.13) family.</text>
</comment>
<evidence type="ECO:0000256" key="4">
    <source>
        <dbReference type="ARBA" id="ARBA00022692"/>
    </source>
</evidence>
<dbReference type="InterPro" id="IPR011701">
    <property type="entry name" value="MFS"/>
</dbReference>
<feature type="transmembrane region" description="Helical" evidence="8">
    <location>
        <begin position="310"/>
        <end position="332"/>
    </location>
</feature>
<feature type="transmembrane region" description="Helical" evidence="8">
    <location>
        <begin position="141"/>
        <end position="161"/>
    </location>
</feature>